<keyword evidence="2" id="KW-1185">Reference proteome</keyword>
<dbReference type="OrthoDB" id="3232644at2759"/>
<comment type="caution">
    <text evidence="1">The sequence shown here is derived from an EMBL/GenBank/DDBJ whole genome shotgun (WGS) entry which is preliminary data.</text>
</comment>
<reference evidence="1 2" key="1">
    <citation type="submission" date="2019-01" db="EMBL/GenBank/DDBJ databases">
        <title>Draft genome sequence of Psathyrella aberdarensis IHI B618.</title>
        <authorList>
            <person name="Buettner E."/>
            <person name="Kellner H."/>
        </authorList>
    </citation>
    <scope>NUCLEOTIDE SEQUENCE [LARGE SCALE GENOMIC DNA]</scope>
    <source>
        <strain evidence="1 2">IHI B618</strain>
    </source>
</reference>
<proteinExistence type="predicted"/>
<name>A0A4Q2DJZ4_9AGAR</name>
<protein>
    <recommendedName>
        <fullName evidence="3">F-box domain-containing protein</fullName>
    </recommendedName>
</protein>
<gene>
    <name evidence="1" type="ORF">EST38_g5591</name>
</gene>
<evidence type="ECO:0000313" key="1">
    <source>
        <dbReference type="EMBL" id="RXW20253.1"/>
    </source>
</evidence>
<evidence type="ECO:0008006" key="3">
    <source>
        <dbReference type="Google" id="ProtNLM"/>
    </source>
</evidence>
<accession>A0A4Q2DJZ4</accession>
<dbReference type="EMBL" id="SDEE01000158">
    <property type="protein sequence ID" value="RXW20253.1"/>
    <property type="molecule type" value="Genomic_DNA"/>
</dbReference>
<evidence type="ECO:0000313" key="2">
    <source>
        <dbReference type="Proteomes" id="UP000290288"/>
    </source>
</evidence>
<dbReference type="AlphaFoldDB" id="A0A4Q2DJZ4"/>
<dbReference type="Proteomes" id="UP000290288">
    <property type="component" value="Unassembled WGS sequence"/>
</dbReference>
<sequence length="331" mass="38197">MRSATDVPDSLEHPQLRHINEGTCLSGLAIERYQNSMWYILAAPLLYEHIIVTHMKQLESAVEAADHFPLVRDPDDNRKLGSFVKRLDLLIPDLKWTLEFDHDPPLLALAPRLCKLTPNLIILNTKSTRHWDSLPMRDIISPTLEYVYWINNFRLPISQWVAFMDSHPRLRYMDPPIFENPERSKETKEMWQGKSWPSIQELTWHHDEQASMFASQFDTGSFPNLHNLVLTYGPTSSHLDEILSVHGVNITSIHFQPTARNFKHIVPLLNTIRYHCPRLRELRLSCFGDENYLEKDVEPPPSLLSIPGITVFGLHYSGQSPTGPVRILITT</sequence>
<organism evidence="1 2">
    <name type="scientific">Candolleomyces aberdarensis</name>
    <dbReference type="NCBI Taxonomy" id="2316362"/>
    <lineage>
        <taxon>Eukaryota</taxon>
        <taxon>Fungi</taxon>
        <taxon>Dikarya</taxon>
        <taxon>Basidiomycota</taxon>
        <taxon>Agaricomycotina</taxon>
        <taxon>Agaricomycetes</taxon>
        <taxon>Agaricomycetidae</taxon>
        <taxon>Agaricales</taxon>
        <taxon>Agaricineae</taxon>
        <taxon>Psathyrellaceae</taxon>
        <taxon>Candolleomyces</taxon>
    </lineage>
</organism>